<dbReference type="Pfam" id="PF08641">
    <property type="entry name" value="Mis14"/>
    <property type="match status" value="1"/>
</dbReference>
<evidence type="ECO:0008006" key="4">
    <source>
        <dbReference type="Google" id="ProtNLM"/>
    </source>
</evidence>
<feature type="compositionally biased region" description="Basic and acidic residues" evidence="1">
    <location>
        <begin position="160"/>
        <end position="184"/>
    </location>
</feature>
<name>A0A1B8GG14_9PEZI</name>
<dbReference type="AlphaFoldDB" id="A0A1B8GG14"/>
<evidence type="ECO:0000313" key="2">
    <source>
        <dbReference type="EMBL" id="OBT94765.1"/>
    </source>
</evidence>
<dbReference type="Proteomes" id="UP000091956">
    <property type="component" value="Unassembled WGS sequence"/>
</dbReference>
<dbReference type="PANTHER" id="PTHR31749">
    <property type="entry name" value="KINETOCHORE-ASSOCIATED PROTEIN NSL1 HOMOLOG"/>
    <property type="match status" value="1"/>
</dbReference>
<keyword evidence="3" id="KW-1185">Reference proteome</keyword>
<accession>A0A1B8GG14</accession>
<dbReference type="GO" id="GO:0000444">
    <property type="term" value="C:MIS12/MIND type complex"/>
    <property type="evidence" value="ECO:0007669"/>
    <property type="project" value="TreeGrafter"/>
</dbReference>
<dbReference type="InterPro" id="IPR013950">
    <property type="entry name" value="Mis14/Nsl1"/>
</dbReference>
<dbReference type="RefSeq" id="XP_018128498.1">
    <property type="nucleotide sequence ID" value="XM_018275709.2"/>
</dbReference>
<reference evidence="2 3" key="1">
    <citation type="submission" date="2016-03" db="EMBL/GenBank/DDBJ databases">
        <title>Comparative genomics of Pseudogymnoascus destructans, the fungus causing white-nose syndrome of bats.</title>
        <authorList>
            <person name="Palmer J.M."/>
            <person name="Drees K.P."/>
            <person name="Foster J.T."/>
            <person name="Lindner D.L."/>
        </authorList>
    </citation>
    <scope>NUCLEOTIDE SEQUENCE [LARGE SCALE GENOMIC DNA]</scope>
    <source>
        <strain evidence="2 3">UAMH 10579</strain>
    </source>
</reference>
<gene>
    <name evidence="2" type="ORF">VE01_06256</name>
</gene>
<organism evidence="2 3">
    <name type="scientific">Pseudogymnoascus verrucosus</name>
    <dbReference type="NCBI Taxonomy" id="342668"/>
    <lineage>
        <taxon>Eukaryota</taxon>
        <taxon>Fungi</taxon>
        <taxon>Dikarya</taxon>
        <taxon>Ascomycota</taxon>
        <taxon>Pezizomycotina</taxon>
        <taxon>Leotiomycetes</taxon>
        <taxon>Thelebolales</taxon>
        <taxon>Thelebolaceae</taxon>
        <taxon>Pseudogymnoascus</taxon>
    </lineage>
</organism>
<protein>
    <recommendedName>
        <fullName evidence="4">Kinetochore protein mis14</fullName>
    </recommendedName>
</protein>
<dbReference type="EMBL" id="KV460241">
    <property type="protein sequence ID" value="OBT94765.1"/>
    <property type="molecule type" value="Genomic_DNA"/>
</dbReference>
<reference evidence="3" key="2">
    <citation type="journal article" date="2018" name="Nat. Commun.">
        <title>Extreme sensitivity to ultraviolet light in the fungal pathogen causing white-nose syndrome of bats.</title>
        <authorList>
            <person name="Palmer J.M."/>
            <person name="Drees K.P."/>
            <person name="Foster J.T."/>
            <person name="Lindner D.L."/>
        </authorList>
    </citation>
    <scope>NUCLEOTIDE SEQUENCE [LARGE SCALE GENOMIC DNA]</scope>
    <source>
        <strain evidence="3">UAMH 10579</strain>
    </source>
</reference>
<sequence length="221" mass="24160">MADPQRKIELQEPDDLRYLLANTRRVAGEKVDVALPPIEGEDVLRRKVEELVNSYVTKTFSMAAPNTLINGHPVAADSSLLAPEGAAEAEVVVEEYEPFSESLRDRAAKLLRTEEELLLEVGQLRREAPAKAAAAWKEELAWDEEVGDMEVGDEGGSENGEARGEIEGGGVKVEKLERQEEVEGSWKEGVEGLGRLKGGVPALVARMERARRAGGYALAER</sequence>
<dbReference type="GeneID" id="28839642"/>
<dbReference type="OrthoDB" id="2135762at2759"/>
<feature type="region of interest" description="Disordered" evidence="1">
    <location>
        <begin position="149"/>
        <end position="184"/>
    </location>
</feature>
<dbReference type="GO" id="GO:0000070">
    <property type="term" value="P:mitotic sister chromatid segregation"/>
    <property type="evidence" value="ECO:0007669"/>
    <property type="project" value="InterPro"/>
</dbReference>
<evidence type="ECO:0000313" key="3">
    <source>
        <dbReference type="Proteomes" id="UP000091956"/>
    </source>
</evidence>
<evidence type="ECO:0000256" key="1">
    <source>
        <dbReference type="SAM" id="MobiDB-lite"/>
    </source>
</evidence>
<dbReference type="PANTHER" id="PTHR31749:SF3">
    <property type="entry name" value="KINETOCHORE-ASSOCIATED PROTEIN NSL1 HOMOLOG"/>
    <property type="match status" value="1"/>
</dbReference>
<dbReference type="STRING" id="342668.A0A1B8GG14"/>
<proteinExistence type="predicted"/>